<evidence type="ECO:0000313" key="2">
    <source>
        <dbReference type="Proteomes" id="UP000646548"/>
    </source>
</evidence>
<name>A0A834BYV6_ORYME</name>
<dbReference type="AlphaFoldDB" id="A0A834BYV6"/>
<proteinExistence type="predicted"/>
<dbReference type="EMBL" id="WKFB01000451">
    <property type="protein sequence ID" value="KAF6722542.1"/>
    <property type="molecule type" value="Genomic_DNA"/>
</dbReference>
<protein>
    <submittedName>
        <fullName evidence="1">Uncharacterized protein</fullName>
    </submittedName>
</protein>
<organism evidence="1 2">
    <name type="scientific">Oryzias melastigma</name>
    <name type="common">Marine medaka</name>
    <dbReference type="NCBI Taxonomy" id="30732"/>
    <lineage>
        <taxon>Eukaryota</taxon>
        <taxon>Metazoa</taxon>
        <taxon>Chordata</taxon>
        <taxon>Craniata</taxon>
        <taxon>Vertebrata</taxon>
        <taxon>Euteleostomi</taxon>
        <taxon>Actinopterygii</taxon>
        <taxon>Neopterygii</taxon>
        <taxon>Teleostei</taxon>
        <taxon>Neoteleostei</taxon>
        <taxon>Acanthomorphata</taxon>
        <taxon>Ovalentaria</taxon>
        <taxon>Atherinomorphae</taxon>
        <taxon>Beloniformes</taxon>
        <taxon>Adrianichthyidae</taxon>
        <taxon>Oryziinae</taxon>
        <taxon>Oryzias</taxon>
    </lineage>
</organism>
<accession>A0A834BYV6</accession>
<evidence type="ECO:0000313" key="1">
    <source>
        <dbReference type="EMBL" id="KAF6722542.1"/>
    </source>
</evidence>
<comment type="caution">
    <text evidence="1">The sequence shown here is derived from an EMBL/GenBank/DDBJ whole genome shotgun (WGS) entry which is preliminary data.</text>
</comment>
<gene>
    <name evidence="1" type="ORF">FQA47_021590</name>
</gene>
<reference evidence="1" key="1">
    <citation type="journal article" name="BMC Genomics">
        <title>Long-read sequencing and de novo genome assembly of marine medaka (Oryzias melastigma).</title>
        <authorList>
            <person name="Liang P."/>
            <person name="Saqib H.S.A."/>
            <person name="Ni X."/>
            <person name="Shen Y."/>
        </authorList>
    </citation>
    <scope>NUCLEOTIDE SEQUENCE</scope>
    <source>
        <strain evidence="1">Bigg-433</strain>
    </source>
</reference>
<dbReference type="Proteomes" id="UP000646548">
    <property type="component" value="Unassembled WGS sequence"/>
</dbReference>
<sequence>MSHCCKNKEVFELQQNLSAARLTKRRGIASLEETCGLCAVLSCRGRIFHSFELNTNFTTSGALQRTQMCKSAFILKSVKQTFPPQLLTDQNVTSGRRRSCVL</sequence>